<keyword evidence="1" id="KW-0805">Transcription regulation</keyword>
<keyword evidence="3" id="KW-0804">Transcription</keyword>
<dbReference type="InterPro" id="IPR036388">
    <property type="entry name" value="WH-like_DNA-bd_sf"/>
</dbReference>
<keyword evidence="2 5" id="KW-0238">DNA-binding</keyword>
<sequence length="202" mass="22922">MKMNHQPEIAIIESNTLTCLGLKGILEEMIPMATIRTFHQFSELMDDTPDMYAHYFISAQIYVEHNAFFLPRKRKTIVLASDSPQFQLSGVPVLNIHESEEELVKNILKLHQHAHHNGYPVKDMPSMPPAQPHQEILSSREIEVLVLITKGLINKEIADKLNISLTTVITHRKNITEKLGIKSVSGLTIYAVMNGYIEADRI</sequence>
<name>D6D803_9BACE</name>
<dbReference type="GO" id="GO:0006355">
    <property type="term" value="P:regulation of DNA-templated transcription"/>
    <property type="evidence" value="ECO:0007669"/>
    <property type="project" value="InterPro"/>
</dbReference>
<dbReference type="Pfam" id="PF00196">
    <property type="entry name" value="GerE"/>
    <property type="match status" value="1"/>
</dbReference>
<evidence type="ECO:0000256" key="3">
    <source>
        <dbReference type="ARBA" id="ARBA00023163"/>
    </source>
</evidence>
<feature type="domain" description="HTH luxR-type" evidence="4">
    <location>
        <begin position="130"/>
        <end position="195"/>
    </location>
</feature>
<dbReference type="AlphaFoldDB" id="D6D803"/>
<dbReference type="Gene3D" id="1.10.10.10">
    <property type="entry name" value="Winged helix-like DNA-binding domain superfamily/Winged helix DNA-binding domain"/>
    <property type="match status" value="1"/>
</dbReference>
<dbReference type="Proteomes" id="UP000008795">
    <property type="component" value="Chromosome"/>
</dbReference>
<protein>
    <submittedName>
        <fullName evidence="5">Response regulator containing a CheY-like receiver domain and an HTH DNA-binding domain</fullName>
    </submittedName>
</protein>
<proteinExistence type="predicted"/>
<dbReference type="GO" id="GO:0003677">
    <property type="term" value="F:DNA binding"/>
    <property type="evidence" value="ECO:0007669"/>
    <property type="project" value="UniProtKB-KW"/>
</dbReference>
<dbReference type="EMBL" id="FP929033">
    <property type="protein sequence ID" value="CBK66148.1"/>
    <property type="molecule type" value="Genomic_DNA"/>
</dbReference>
<dbReference type="SUPFAM" id="SSF46894">
    <property type="entry name" value="C-terminal effector domain of the bipartite response regulators"/>
    <property type="match status" value="1"/>
</dbReference>
<dbReference type="CDD" id="cd06170">
    <property type="entry name" value="LuxR_C_like"/>
    <property type="match status" value="1"/>
</dbReference>
<dbReference type="PRINTS" id="PR00038">
    <property type="entry name" value="HTHLUXR"/>
</dbReference>
<evidence type="ECO:0000313" key="6">
    <source>
        <dbReference type="Proteomes" id="UP000008795"/>
    </source>
</evidence>
<evidence type="ECO:0000256" key="2">
    <source>
        <dbReference type="ARBA" id="ARBA00023125"/>
    </source>
</evidence>
<dbReference type="PROSITE" id="PS00622">
    <property type="entry name" value="HTH_LUXR_1"/>
    <property type="match status" value="1"/>
</dbReference>
<dbReference type="HOGENOM" id="CLU_000445_90_1_10"/>
<reference evidence="5 6" key="1">
    <citation type="submission" date="2010-03" db="EMBL/GenBank/DDBJ databases">
        <title>The genome sequence of Bacteriodes xylanisolvens XB1A.</title>
        <authorList>
            <consortium name="metaHIT consortium -- http://www.metahit.eu/"/>
            <person name="Pajon A."/>
            <person name="Turner K."/>
            <person name="Parkhill J."/>
            <person name="Bernalier A."/>
        </authorList>
    </citation>
    <scope>NUCLEOTIDE SEQUENCE [LARGE SCALE GENOMIC DNA]</scope>
    <source>
        <strain evidence="5 6">XB1A</strain>
    </source>
</reference>
<dbReference type="PANTHER" id="PTHR44688">
    <property type="entry name" value="DNA-BINDING TRANSCRIPTIONAL ACTIVATOR DEVR_DOSR"/>
    <property type="match status" value="1"/>
</dbReference>
<reference evidence="5 6" key="2">
    <citation type="submission" date="2010-03" db="EMBL/GenBank/DDBJ databases">
        <authorList>
            <person name="Pajon A."/>
        </authorList>
    </citation>
    <scope>NUCLEOTIDE SEQUENCE [LARGE SCALE GENOMIC DNA]</scope>
    <source>
        <strain evidence="5 6">XB1A</strain>
    </source>
</reference>
<evidence type="ECO:0000259" key="4">
    <source>
        <dbReference type="PROSITE" id="PS50043"/>
    </source>
</evidence>
<evidence type="ECO:0000313" key="5">
    <source>
        <dbReference type="EMBL" id="CBK66148.1"/>
    </source>
</evidence>
<organism evidence="5 6">
    <name type="scientific">Bacteroides xylanisolvens XB1A</name>
    <dbReference type="NCBI Taxonomy" id="657309"/>
    <lineage>
        <taxon>Bacteria</taxon>
        <taxon>Pseudomonadati</taxon>
        <taxon>Bacteroidota</taxon>
        <taxon>Bacteroidia</taxon>
        <taxon>Bacteroidales</taxon>
        <taxon>Bacteroidaceae</taxon>
        <taxon>Bacteroides</taxon>
    </lineage>
</organism>
<dbReference type="PANTHER" id="PTHR44688:SF16">
    <property type="entry name" value="DNA-BINDING TRANSCRIPTIONAL ACTIVATOR DEVR_DOSR"/>
    <property type="match status" value="1"/>
</dbReference>
<dbReference type="SMART" id="SM00421">
    <property type="entry name" value="HTH_LUXR"/>
    <property type="match status" value="1"/>
</dbReference>
<dbReference type="InterPro" id="IPR000792">
    <property type="entry name" value="Tscrpt_reg_LuxR_C"/>
</dbReference>
<dbReference type="KEGG" id="bxy:BXY_09860"/>
<gene>
    <name evidence="5" type="ORF">BXY_09860</name>
</gene>
<dbReference type="InterPro" id="IPR016032">
    <property type="entry name" value="Sig_transdc_resp-reg_C-effctor"/>
</dbReference>
<evidence type="ECO:0000256" key="1">
    <source>
        <dbReference type="ARBA" id="ARBA00023015"/>
    </source>
</evidence>
<dbReference type="PATRIC" id="fig|657309.4.peg.4565"/>
<dbReference type="eggNOG" id="COG2197">
    <property type="taxonomic scope" value="Bacteria"/>
</dbReference>
<dbReference type="PROSITE" id="PS50043">
    <property type="entry name" value="HTH_LUXR_2"/>
    <property type="match status" value="1"/>
</dbReference>
<accession>D6D803</accession>